<reference evidence="2 3" key="1">
    <citation type="submission" date="2008-07" db="EMBL/GenBank/DDBJ databases">
        <authorList>
            <person name="El-Sayed N."/>
            <person name="Caler E."/>
            <person name="Inman J."/>
            <person name="Amedeo P."/>
            <person name="Hass B."/>
            <person name="Wortman J."/>
        </authorList>
    </citation>
    <scope>NUCLEOTIDE SEQUENCE [LARGE SCALE GENOMIC DNA]</scope>
    <source>
        <strain evidence="3">ATCC 50983 / TXsc</strain>
    </source>
</reference>
<organism evidence="3">
    <name type="scientific">Perkinsus marinus (strain ATCC 50983 / TXsc)</name>
    <dbReference type="NCBI Taxonomy" id="423536"/>
    <lineage>
        <taxon>Eukaryota</taxon>
        <taxon>Sar</taxon>
        <taxon>Alveolata</taxon>
        <taxon>Perkinsozoa</taxon>
        <taxon>Perkinsea</taxon>
        <taxon>Perkinsida</taxon>
        <taxon>Perkinsidae</taxon>
        <taxon>Perkinsus</taxon>
    </lineage>
</organism>
<name>C5KTF2_PERM5</name>
<dbReference type="RefSeq" id="XP_002780462.1">
    <property type="nucleotide sequence ID" value="XM_002780416.1"/>
</dbReference>
<feature type="compositionally biased region" description="Polar residues" evidence="1">
    <location>
        <begin position="500"/>
        <end position="519"/>
    </location>
</feature>
<dbReference type="AlphaFoldDB" id="C5KTF2"/>
<dbReference type="Proteomes" id="UP000007800">
    <property type="component" value="Unassembled WGS sequence"/>
</dbReference>
<evidence type="ECO:0000313" key="2">
    <source>
        <dbReference type="EMBL" id="EER12257.1"/>
    </source>
</evidence>
<keyword evidence="3" id="KW-1185">Reference proteome</keyword>
<feature type="region of interest" description="Disordered" evidence="1">
    <location>
        <begin position="455"/>
        <end position="519"/>
    </location>
</feature>
<evidence type="ECO:0000313" key="3">
    <source>
        <dbReference type="Proteomes" id="UP000007800"/>
    </source>
</evidence>
<dbReference type="InParanoid" id="C5KTF2"/>
<gene>
    <name evidence="2" type="ORF">Pmar_PMAR001054</name>
</gene>
<proteinExistence type="predicted"/>
<feature type="region of interest" description="Disordered" evidence="1">
    <location>
        <begin position="122"/>
        <end position="148"/>
    </location>
</feature>
<dbReference type="EMBL" id="GG676168">
    <property type="protein sequence ID" value="EER12257.1"/>
    <property type="molecule type" value="Genomic_DNA"/>
</dbReference>
<protein>
    <submittedName>
        <fullName evidence="2">Uncharacterized protein</fullName>
    </submittedName>
</protein>
<sequence length="600" mass="63744">MGACESCFETSRSAVPPPVAAALPVQVVYTIQDQEAVPETVVYQDTLDLPTVTMANQPYTVTTVTTETTVCPGQTDQVVIEDSDDEHIPEIEEISVVSSEEDNATSSCDVEITSTAVEPSVVTTPEEVDTTSDGHEEVSEVPSSSSPVSVELIRTAAALEASQTALDQPESTVPQGLTSEGASFALAASSGIVPSPGEGSTPVPTVMQTIMTMTSGVQPQESGPVYQTADSGGDSPEAGMALEPMDAGPLAQQSLGLAEVSTQFDIGLVPQVTDVTSVDEVITTDEVFMEKPTIEDSVVLEEVVETTSSVPAGGRKFPYLYDRPQLYTRPDEKAANLGSLRKFPYLYDRPIFEYNDTVVASSSTSIARQFPYIYDHPALDAHLSLGESSESLSTRVFPYIYDHPQVGASRTEVPSAPLTSRRQFPYLYDASGEVAVIPPRAEAKADVSESKQVLVNDHEDEPVQSEAAYELQSENKVASGSSVPAGMVASAAAPMDGTHDQNGYDSVSLQPAASTSADDSSIKNKVFPYLYDEIEVPAGHADGGILLEAAAPSDRVFPYLYDESSSDQGSDTVITTVTTVTTIKTRASRTNRASKTALRE</sequence>
<dbReference type="GeneID" id="9061423"/>
<feature type="compositionally biased region" description="Polar residues" evidence="1">
    <location>
        <begin position="472"/>
        <end position="482"/>
    </location>
</feature>
<evidence type="ECO:0000256" key="1">
    <source>
        <dbReference type="SAM" id="MobiDB-lite"/>
    </source>
</evidence>
<accession>C5KTF2</accession>
<dbReference type="OMA" id="ESCFETS"/>
<dbReference type="OrthoDB" id="10630638at2759"/>